<feature type="domain" description="MacB-like periplasmic core" evidence="9">
    <location>
        <begin position="21"/>
        <end position="223"/>
    </location>
</feature>
<evidence type="ECO:0000259" key="8">
    <source>
        <dbReference type="Pfam" id="PF02687"/>
    </source>
</evidence>
<evidence type="ECO:0000313" key="10">
    <source>
        <dbReference type="EMBL" id="SHL20680.1"/>
    </source>
</evidence>
<comment type="subcellular location">
    <subcellularLocation>
        <location evidence="1">Cell membrane</location>
        <topology evidence="1">Multi-pass membrane protein</topology>
    </subcellularLocation>
</comment>
<protein>
    <submittedName>
        <fullName evidence="10">Putative ABC transport system permease protein</fullName>
    </submittedName>
</protein>
<dbReference type="OrthoDB" id="1109882at2"/>
<dbReference type="InterPro" id="IPR025857">
    <property type="entry name" value="MacB_PCD"/>
</dbReference>
<reference evidence="10 11" key="1">
    <citation type="submission" date="2016-11" db="EMBL/GenBank/DDBJ databases">
        <authorList>
            <person name="Jaros S."/>
            <person name="Januszkiewicz K."/>
            <person name="Wedrychowicz H."/>
        </authorList>
    </citation>
    <scope>NUCLEOTIDE SEQUENCE [LARGE SCALE GENOMIC DNA]</scope>
    <source>
        <strain evidence="10 11">KHT3</strain>
    </source>
</reference>
<comment type="similarity">
    <text evidence="6">Belongs to the ABC-4 integral membrane protein family.</text>
</comment>
<dbReference type="Pfam" id="PF12704">
    <property type="entry name" value="MacB_PCD"/>
    <property type="match status" value="1"/>
</dbReference>
<evidence type="ECO:0000313" key="11">
    <source>
        <dbReference type="Proteomes" id="UP000184130"/>
    </source>
</evidence>
<dbReference type="Proteomes" id="UP000184130">
    <property type="component" value="Unassembled WGS sequence"/>
</dbReference>
<evidence type="ECO:0000256" key="4">
    <source>
        <dbReference type="ARBA" id="ARBA00022989"/>
    </source>
</evidence>
<keyword evidence="3 7" id="KW-0812">Transmembrane</keyword>
<feature type="domain" description="ABC3 transporter permease C-terminal" evidence="8">
    <location>
        <begin position="292"/>
        <end position="410"/>
    </location>
</feature>
<dbReference type="GO" id="GO:0022857">
    <property type="term" value="F:transmembrane transporter activity"/>
    <property type="evidence" value="ECO:0007669"/>
    <property type="project" value="TreeGrafter"/>
</dbReference>
<dbReference type="GO" id="GO:0005886">
    <property type="term" value="C:plasma membrane"/>
    <property type="evidence" value="ECO:0007669"/>
    <property type="project" value="UniProtKB-SubCell"/>
</dbReference>
<evidence type="ECO:0000256" key="3">
    <source>
        <dbReference type="ARBA" id="ARBA00022692"/>
    </source>
</evidence>
<organism evidence="10 11">
    <name type="scientific">Xylanibacter ruminicola</name>
    <name type="common">Prevotella ruminicola</name>
    <dbReference type="NCBI Taxonomy" id="839"/>
    <lineage>
        <taxon>Bacteria</taxon>
        <taxon>Pseudomonadati</taxon>
        <taxon>Bacteroidota</taxon>
        <taxon>Bacteroidia</taxon>
        <taxon>Bacteroidales</taxon>
        <taxon>Prevotellaceae</taxon>
        <taxon>Xylanibacter</taxon>
    </lineage>
</organism>
<dbReference type="PANTHER" id="PTHR30572:SF4">
    <property type="entry name" value="ABC TRANSPORTER PERMEASE YTRF"/>
    <property type="match status" value="1"/>
</dbReference>
<dbReference type="RefSeq" id="WP_073211396.1">
    <property type="nucleotide sequence ID" value="NZ_FRBD01000031.1"/>
</dbReference>
<name>A0A1M6YRA6_XYLRU</name>
<dbReference type="InterPro" id="IPR050250">
    <property type="entry name" value="Macrolide_Exporter_MacB"/>
</dbReference>
<feature type="transmembrane region" description="Helical" evidence="7">
    <location>
        <begin position="381"/>
        <end position="402"/>
    </location>
</feature>
<evidence type="ECO:0000256" key="2">
    <source>
        <dbReference type="ARBA" id="ARBA00022475"/>
    </source>
</evidence>
<proteinExistence type="inferred from homology"/>
<dbReference type="EMBL" id="FRBD01000031">
    <property type="protein sequence ID" value="SHL20680.1"/>
    <property type="molecule type" value="Genomic_DNA"/>
</dbReference>
<dbReference type="InterPro" id="IPR003838">
    <property type="entry name" value="ABC3_permease_C"/>
</dbReference>
<evidence type="ECO:0000256" key="7">
    <source>
        <dbReference type="SAM" id="Phobius"/>
    </source>
</evidence>
<feature type="transmembrane region" description="Helical" evidence="7">
    <location>
        <begin position="342"/>
        <end position="361"/>
    </location>
</feature>
<sequence>MFDQDFWQEVWESIRKQKMRSLMTAFGVFWGLLILMFLIGAGMGFSGGIAGQMKAIPNNTVAYFTSPTTIAYGGFERGRSWNITDADFAAIESKFPGIIHDKGLVLEVPSTGQAQQVKTEQYSDMMLVAGTTENYHLFSPLRVVEGRFISKFDVRENRKVCVLGEQAAAKLFPGQKAVGKEVHLNGFTCQVVGVMRKTSPFIHVGPNESESLYLPISTAQLLYNRINEQNMALFILNDEYPSGDYLKEIGNVLRQQHSIAPDDENGLYEVDFKEMINQVVVMSDGINLLVWIVGLGTLLSGLIGIVNIMLVTVKERTQEIGVRRALGAQPTAIIRQIMCESLLLTLAAGVTGIIIGFWGLYTVSSQIATEEGSLFDNPHVPFVAAISALLILVLGGLIAGWIPARRALSIKAIEALREE</sequence>
<feature type="transmembrane region" description="Helical" evidence="7">
    <location>
        <begin position="21"/>
        <end position="45"/>
    </location>
</feature>
<gene>
    <name evidence="10" type="ORF">SAMN05216463_13120</name>
</gene>
<accession>A0A1M6YRA6</accession>
<keyword evidence="2" id="KW-1003">Cell membrane</keyword>
<keyword evidence="5 7" id="KW-0472">Membrane</keyword>
<dbReference type="AlphaFoldDB" id="A0A1M6YRA6"/>
<evidence type="ECO:0000259" key="9">
    <source>
        <dbReference type="Pfam" id="PF12704"/>
    </source>
</evidence>
<dbReference type="PANTHER" id="PTHR30572">
    <property type="entry name" value="MEMBRANE COMPONENT OF TRANSPORTER-RELATED"/>
    <property type="match status" value="1"/>
</dbReference>
<evidence type="ECO:0000256" key="1">
    <source>
        <dbReference type="ARBA" id="ARBA00004651"/>
    </source>
</evidence>
<evidence type="ECO:0000256" key="5">
    <source>
        <dbReference type="ARBA" id="ARBA00023136"/>
    </source>
</evidence>
<keyword evidence="4 7" id="KW-1133">Transmembrane helix</keyword>
<feature type="transmembrane region" description="Helical" evidence="7">
    <location>
        <begin position="288"/>
        <end position="313"/>
    </location>
</feature>
<dbReference type="Pfam" id="PF02687">
    <property type="entry name" value="FtsX"/>
    <property type="match status" value="1"/>
</dbReference>
<evidence type="ECO:0000256" key="6">
    <source>
        <dbReference type="ARBA" id="ARBA00038076"/>
    </source>
</evidence>